<evidence type="ECO:0000313" key="2">
    <source>
        <dbReference type="EMBL" id="QCK14237.1"/>
    </source>
</evidence>
<dbReference type="SUPFAM" id="SSF53474">
    <property type="entry name" value="alpha/beta-Hydrolases"/>
    <property type="match status" value="1"/>
</dbReference>
<dbReference type="AlphaFoldDB" id="A0A4D7JHQ7"/>
<dbReference type="KEGG" id="fpf:DCC35_05505"/>
<evidence type="ECO:0000313" key="3">
    <source>
        <dbReference type="Proteomes" id="UP000298616"/>
    </source>
</evidence>
<keyword evidence="3" id="KW-1185">Reference proteome</keyword>
<dbReference type="Proteomes" id="UP000298616">
    <property type="component" value="Chromosome"/>
</dbReference>
<organism evidence="2 3">
    <name type="scientific">Mangrovivirga cuniculi</name>
    <dbReference type="NCBI Taxonomy" id="2715131"/>
    <lineage>
        <taxon>Bacteria</taxon>
        <taxon>Pseudomonadati</taxon>
        <taxon>Bacteroidota</taxon>
        <taxon>Cytophagia</taxon>
        <taxon>Cytophagales</taxon>
        <taxon>Mangrovivirgaceae</taxon>
        <taxon>Mangrovivirga</taxon>
    </lineage>
</organism>
<dbReference type="OrthoDB" id="9785076at2"/>
<feature type="domain" description="AB hydrolase-1" evidence="1">
    <location>
        <begin position="48"/>
        <end position="136"/>
    </location>
</feature>
<evidence type="ECO:0000259" key="1">
    <source>
        <dbReference type="Pfam" id="PF00561"/>
    </source>
</evidence>
<dbReference type="PIRSF" id="PIRSF037442">
    <property type="entry name" value="UCP037442_abhydr"/>
    <property type="match status" value="1"/>
</dbReference>
<sequence>MFLHEEKIFDNGLKIKIFNGREKFKGCLLVAPANAVPMIFYQPLAEWIAKNHNIKVVIMDYLGVGESTPIHPKKISRSASAWAKKDIKNVIDFISNDLKVETINYLGHSIGGQLVGLIPNINKIDKIILIASQSAYFGFWNGFSKLKMIANWYVLIPSIVKLYGYLPGKFSSMEDLPANAALEWARWSRSKNYFIDHEKEVFFKEITSPIVSISFSDDNYAPLDSVEWLAEKFENTVVERIHYQPVDLKKDKIGHFGLFKKKNSDLWPIISEHLKLT</sequence>
<proteinExistence type="predicted"/>
<name>A0A4D7JHQ7_9BACT</name>
<dbReference type="EMBL" id="CP028923">
    <property type="protein sequence ID" value="QCK14237.1"/>
    <property type="molecule type" value="Genomic_DNA"/>
</dbReference>
<dbReference type="InterPro" id="IPR017208">
    <property type="entry name" value="UCP037442_abhydr"/>
</dbReference>
<protein>
    <recommendedName>
        <fullName evidence="1">AB hydrolase-1 domain-containing protein</fullName>
    </recommendedName>
</protein>
<dbReference type="InterPro" id="IPR000073">
    <property type="entry name" value="AB_hydrolase_1"/>
</dbReference>
<gene>
    <name evidence="2" type="ORF">DCC35_05505</name>
</gene>
<dbReference type="Gene3D" id="3.40.50.1820">
    <property type="entry name" value="alpha/beta hydrolase"/>
    <property type="match status" value="1"/>
</dbReference>
<accession>A0A4D7JHQ7</accession>
<dbReference type="InterPro" id="IPR029058">
    <property type="entry name" value="AB_hydrolase_fold"/>
</dbReference>
<dbReference type="Pfam" id="PF00561">
    <property type="entry name" value="Abhydrolase_1"/>
    <property type="match status" value="1"/>
</dbReference>
<reference evidence="2 3" key="1">
    <citation type="submission" date="2018-04" db="EMBL/GenBank/DDBJ databases">
        <title>Complete genome uncultured novel isolate.</title>
        <authorList>
            <person name="Merlino G."/>
        </authorList>
    </citation>
    <scope>NUCLEOTIDE SEQUENCE [LARGE SCALE GENOMIC DNA]</scope>
    <source>
        <strain evidence="3">R1DC9</strain>
    </source>
</reference>